<protein>
    <submittedName>
        <fullName evidence="2">Uncharacterized protein</fullName>
    </submittedName>
</protein>
<dbReference type="EMBL" id="CP035493">
    <property type="protein sequence ID" value="QAY69372.1"/>
    <property type="molecule type" value="Genomic_DNA"/>
</dbReference>
<keyword evidence="3" id="KW-1185">Reference proteome</keyword>
<dbReference type="AlphaFoldDB" id="A0A4P6F1K3"/>
<feature type="compositionally biased region" description="Basic and acidic residues" evidence="1">
    <location>
        <begin position="12"/>
        <end position="22"/>
    </location>
</feature>
<dbReference type="Proteomes" id="UP000292118">
    <property type="component" value="Chromosome"/>
</dbReference>
<reference evidence="2 3" key="1">
    <citation type="submission" date="2019-01" db="EMBL/GenBank/DDBJ databases">
        <title>Genome sequencing of strain FW10M-9.</title>
        <authorList>
            <person name="Heo J."/>
            <person name="Kim S.-J."/>
            <person name="Kim J.-S."/>
            <person name="Hong S.-B."/>
            <person name="Kwon S.-W."/>
        </authorList>
    </citation>
    <scope>NUCLEOTIDE SEQUENCE [LARGE SCALE GENOMIC DNA]</scope>
    <source>
        <strain evidence="2 3">FW10M-9</strain>
    </source>
</reference>
<feature type="region of interest" description="Disordered" evidence="1">
    <location>
        <begin position="1"/>
        <end position="60"/>
    </location>
</feature>
<proteinExistence type="predicted"/>
<dbReference type="KEGG" id="xya:ET471_04375"/>
<dbReference type="OrthoDB" id="5148785at2"/>
<evidence type="ECO:0000256" key="1">
    <source>
        <dbReference type="SAM" id="MobiDB-lite"/>
    </source>
</evidence>
<dbReference type="RefSeq" id="WP_129186772.1">
    <property type="nucleotide sequence ID" value="NZ_CP035493.1"/>
</dbReference>
<evidence type="ECO:0000313" key="2">
    <source>
        <dbReference type="EMBL" id="QAY69372.1"/>
    </source>
</evidence>
<organism evidence="2 3">
    <name type="scientific">Xylanimonas protaetiae</name>
    <dbReference type="NCBI Taxonomy" id="2509457"/>
    <lineage>
        <taxon>Bacteria</taxon>
        <taxon>Bacillati</taxon>
        <taxon>Actinomycetota</taxon>
        <taxon>Actinomycetes</taxon>
        <taxon>Micrococcales</taxon>
        <taxon>Promicromonosporaceae</taxon>
        <taxon>Xylanimonas</taxon>
    </lineage>
</organism>
<sequence length="120" mass="13315">MMPAPLAPGRRLSFDFSRHERGAAPSSRQDGVPRNGAEHGAALREAEGEDGTMETVTGRAVTRDEVRAAIHWALDHDVRVLAQHRQVAHTANEPQRRRSDADLVARWRRAVPQERAPLTA</sequence>
<gene>
    <name evidence="2" type="ORF">ET471_04375</name>
</gene>
<evidence type="ECO:0000313" key="3">
    <source>
        <dbReference type="Proteomes" id="UP000292118"/>
    </source>
</evidence>
<accession>A0A4P6F1K3</accession>
<name>A0A4P6F1K3_9MICO</name>